<dbReference type="AlphaFoldDB" id="A0A7C9KA23"/>
<protein>
    <submittedName>
        <fullName evidence="2">Phosphate/phosphite/phosphonate ABC transporter substrate-binding protein</fullName>
    </submittedName>
</protein>
<dbReference type="Proteomes" id="UP000483432">
    <property type="component" value="Unassembled WGS sequence"/>
</dbReference>
<evidence type="ECO:0000313" key="3">
    <source>
        <dbReference type="Proteomes" id="UP000483432"/>
    </source>
</evidence>
<evidence type="ECO:0000313" key="2">
    <source>
        <dbReference type="EMBL" id="NDP48555.1"/>
    </source>
</evidence>
<dbReference type="PANTHER" id="PTHR30024:SF17">
    <property type="entry name" value="SOLUTE-BINDING PROTEIN FAMILY 3_N-TERMINAL DOMAIN-CONTAINING PROTEIN"/>
    <property type="match status" value="1"/>
</dbReference>
<evidence type="ECO:0000256" key="1">
    <source>
        <dbReference type="SAM" id="SignalP"/>
    </source>
</evidence>
<dbReference type="Pfam" id="PF12974">
    <property type="entry name" value="Phosphonate-bd"/>
    <property type="match status" value="1"/>
</dbReference>
<dbReference type="SUPFAM" id="SSF53850">
    <property type="entry name" value="Periplasmic binding protein-like II"/>
    <property type="match status" value="1"/>
</dbReference>
<feature type="signal peptide" evidence="1">
    <location>
        <begin position="1"/>
        <end position="19"/>
    </location>
</feature>
<dbReference type="EMBL" id="JAAFGW010000130">
    <property type="protein sequence ID" value="NDP48555.1"/>
    <property type="molecule type" value="Genomic_DNA"/>
</dbReference>
<name>A0A7C9KA23_9PROT</name>
<feature type="chain" id="PRO_5028964926" evidence="1">
    <location>
        <begin position="20"/>
        <end position="276"/>
    </location>
</feature>
<sequence length="276" mass="30880">MRSVVALFFLVCHVGFALAAPGTTIRVGVLPTLSAKVLLTNYQPLRVYLERELQRPVEMVTSTDFKRFQHDTLAGDFDLLVTAPHLARLSQMEAGFLPVATYLAANRPVLITAKNKPIKQLEELLGRNIAIFDSLGLIVVQAQQWLEDRGFEQGRDYRTMLFPSHNSVGFSVQQGESLMGIISPAGLRQLPPEILENIQVFAELPQVPALIWIVHPRLKQEADRIQAALLRFAETPEGAQFYSGNAYKGMRPVTPEELRSLDRSAREVKRLIQGLP</sequence>
<keyword evidence="1" id="KW-0732">Signal</keyword>
<reference evidence="2 3" key="1">
    <citation type="submission" date="2019-09" db="EMBL/GenBank/DDBJ databases">
        <title>H2 Metabolism Revealed by Metagenomic Analysis in Subglacial Sediment of East Antarctica.</title>
        <authorList>
            <person name="Yang Z."/>
            <person name="Zhang Y."/>
            <person name="Lv Y."/>
            <person name="Yan W."/>
            <person name="Xiao X."/>
            <person name="Sun B."/>
            <person name="Ma H."/>
        </authorList>
    </citation>
    <scope>NUCLEOTIDE SEQUENCE [LARGE SCALE GENOMIC DNA]</scope>
    <source>
        <strain evidence="2">Bin2_2</strain>
    </source>
</reference>
<proteinExistence type="predicted"/>
<gene>
    <name evidence="2" type="ORF">GZ085_09250</name>
</gene>
<dbReference type="Gene3D" id="3.40.190.10">
    <property type="entry name" value="Periplasmic binding protein-like II"/>
    <property type="match status" value="2"/>
</dbReference>
<accession>A0A7C9KA23</accession>
<comment type="caution">
    <text evidence="2">The sequence shown here is derived from an EMBL/GenBank/DDBJ whole genome shotgun (WGS) entry which is preliminary data.</text>
</comment>
<dbReference type="PANTHER" id="PTHR30024">
    <property type="entry name" value="ALIPHATIC SULFONATES-BINDING PROTEIN-RELATED"/>
    <property type="match status" value="1"/>
</dbReference>
<organism evidence="2 3">
    <name type="scientific">Sulfuriferula multivorans</name>
    <dbReference type="NCBI Taxonomy" id="1559896"/>
    <lineage>
        <taxon>Bacteria</taxon>
        <taxon>Pseudomonadati</taxon>
        <taxon>Pseudomonadota</taxon>
        <taxon>Betaproteobacteria</taxon>
        <taxon>Nitrosomonadales</taxon>
        <taxon>Sulfuricellaceae</taxon>
        <taxon>Sulfuriferula</taxon>
    </lineage>
</organism>